<comment type="similarity">
    <text evidence="2">Belongs to the zinc-containing alcohol dehydrogenase family.</text>
</comment>
<dbReference type="InterPro" id="IPR011032">
    <property type="entry name" value="GroES-like_sf"/>
</dbReference>
<sequence>MVSERAGRPLVRCERAPPPLGAGEVRLRVGACGVCRTDLHLVDGELPGRRGPVVPGHEIVGRIAELGPGVTGWALGERVGVPWLASTCGTCRYCRRGRENLCARAAFTGYTVDGGYAEEAVARADALLRIPDRYDDQAAAPLLCAGLIGYRTWAMAGPADHLGIFGFGAAAHLIAQVAVAKGQKVYAFTRPGDRAAQDFARSLGAIWAGGSDQAPPAILDAALIFAPVGDLVPLALSRVDKGGTVVCGGIHMSDIPAFPYEVLWHERVLRSVANLTRADGEAFMALAAEIPLRSSTFAYPLDRANEALGDLRSGRLQGAAVLVP</sequence>
<evidence type="ECO:0000256" key="2">
    <source>
        <dbReference type="ARBA" id="ARBA00008072"/>
    </source>
</evidence>
<dbReference type="AlphaFoldDB" id="A0A317EB87"/>
<dbReference type="EMBL" id="QGLF01000001">
    <property type="protein sequence ID" value="PWR23476.1"/>
    <property type="molecule type" value="Genomic_DNA"/>
</dbReference>
<feature type="domain" description="Alcohol dehydrogenase-like N-terminal" evidence="6">
    <location>
        <begin position="21"/>
        <end position="132"/>
    </location>
</feature>
<dbReference type="Pfam" id="PF08240">
    <property type="entry name" value="ADH_N"/>
    <property type="match status" value="1"/>
</dbReference>
<dbReference type="OrthoDB" id="5295340at2"/>
<dbReference type="GO" id="GO:0004022">
    <property type="term" value="F:alcohol dehydrogenase (NAD+) activity"/>
    <property type="evidence" value="ECO:0007669"/>
    <property type="project" value="TreeGrafter"/>
</dbReference>
<dbReference type="PROSITE" id="PS00059">
    <property type="entry name" value="ADH_ZINC"/>
    <property type="match status" value="1"/>
</dbReference>
<dbReference type="NCBIfam" id="TIGR02822">
    <property type="entry name" value="adh_fam_2"/>
    <property type="match status" value="1"/>
</dbReference>
<evidence type="ECO:0000313" key="7">
    <source>
        <dbReference type="EMBL" id="PWR23476.1"/>
    </source>
</evidence>
<organism evidence="7 8">
    <name type="scientific">Zavarzinia compransoris</name>
    <dbReference type="NCBI Taxonomy" id="1264899"/>
    <lineage>
        <taxon>Bacteria</taxon>
        <taxon>Pseudomonadati</taxon>
        <taxon>Pseudomonadota</taxon>
        <taxon>Alphaproteobacteria</taxon>
        <taxon>Rhodospirillales</taxon>
        <taxon>Zavarziniaceae</taxon>
        <taxon>Zavarzinia</taxon>
    </lineage>
</organism>
<accession>A0A317EB87</accession>
<reference evidence="8" key="1">
    <citation type="submission" date="2018-05" db="EMBL/GenBank/DDBJ databases">
        <title>Zavarzinia sp. HR-AS.</title>
        <authorList>
            <person name="Lee Y."/>
            <person name="Jeon C.O."/>
        </authorList>
    </citation>
    <scope>NUCLEOTIDE SEQUENCE [LARGE SCALE GENOMIC DNA]</scope>
    <source>
        <strain evidence="8">DSM 1231</strain>
    </source>
</reference>
<keyword evidence="5" id="KW-0560">Oxidoreductase</keyword>
<dbReference type="CDD" id="cd08298">
    <property type="entry name" value="CAD2"/>
    <property type="match status" value="1"/>
</dbReference>
<dbReference type="Proteomes" id="UP000246077">
    <property type="component" value="Unassembled WGS sequence"/>
</dbReference>
<dbReference type="Gene3D" id="3.40.50.720">
    <property type="entry name" value="NAD(P)-binding Rossmann-like Domain"/>
    <property type="match status" value="1"/>
</dbReference>
<name>A0A317EB87_9PROT</name>
<evidence type="ECO:0000256" key="1">
    <source>
        <dbReference type="ARBA" id="ARBA00001947"/>
    </source>
</evidence>
<dbReference type="SUPFAM" id="SSF51735">
    <property type="entry name" value="NAD(P)-binding Rossmann-fold domains"/>
    <property type="match status" value="1"/>
</dbReference>
<dbReference type="InterPro" id="IPR014187">
    <property type="entry name" value="ADH_Zn_typ-2"/>
</dbReference>
<dbReference type="PANTHER" id="PTHR42940">
    <property type="entry name" value="ALCOHOL DEHYDROGENASE 1-RELATED"/>
    <property type="match status" value="1"/>
</dbReference>
<keyword evidence="8" id="KW-1185">Reference proteome</keyword>
<keyword evidence="4" id="KW-0862">Zinc</keyword>
<evidence type="ECO:0000256" key="4">
    <source>
        <dbReference type="ARBA" id="ARBA00022833"/>
    </source>
</evidence>
<protein>
    <submittedName>
        <fullName evidence="7">Alcohol dehydrogenase</fullName>
    </submittedName>
</protein>
<evidence type="ECO:0000256" key="3">
    <source>
        <dbReference type="ARBA" id="ARBA00022723"/>
    </source>
</evidence>
<dbReference type="InterPro" id="IPR002328">
    <property type="entry name" value="ADH_Zn_CS"/>
</dbReference>
<dbReference type="GO" id="GO:0005737">
    <property type="term" value="C:cytoplasm"/>
    <property type="evidence" value="ECO:0007669"/>
    <property type="project" value="TreeGrafter"/>
</dbReference>
<evidence type="ECO:0000256" key="5">
    <source>
        <dbReference type="ARBA" id="ARBA00023002"/>
    </source>
</evidence>
<comment type="cofactor">
    <cofactor evidence="1">
        <name>Zn(2+)</name>
        <dbReference type="ChEBI" id="CHEBI:29105"/>
    </cofactor>
</comment>
<dbReference type="Gene3D" id="3.90.180.10">
    <property type="entry name" value="Medium-chain alcohol dehydrogenases, catalytic domain"/>
    <property type="match status" value="1"/>
</dbReference>
<evidence type="ECO:0000259" key="6">
    <source>
        <dbReference type="Pfam" id="PF08240"/>
    </source>
</evidence>
<dbReference type="SUPFAM" id="SSF50129">
    <property type="entry name" value="GroES-like"/>
    <property type="match status" value="1"/>
</dbReference>
<dbReference type="InterPro" id="IPR013154">
    <property type="entry name" value="ADH-like_N"/>
</dbReference>
<evidence type="ECO:0000313" key="8">
    <source>
        <dbReference type="Proteomes" id="UP000246077"/>
    </source>
</evidence>
<gene>
    <name evidence="7" type="ORF">DKG75_02580</name>
</gene>
<dbReference type="PANTHER" id="PTHR42940:SF8">
    <property type="entry name" value="VACUOLAR PROTEIN SORTING-ASSOCIATED PROTEIN 11"/>
    <property type="match status" value="1"/>
</dbReference>
<dbReference type="InterPro" id="IPR036291">
    <property type="entry name" value="NAD(P)-bd_dom_sf"/>
</dbReference>
<keyword evidence="3" id="KW-0479">Metal-binding</keyword>
<proteinExistence type="inferred from homology"/>
<comment type="caution">
    <text evidence="7">The sequence shown here is derived from an EMBL/GenBank/DDBJ whole genome shotgun (WGS) entry which is preliminary data.</text>
</comment>
<dbReference type="GO" id="GO:0008270">
    <property type="term" value="F:zinc ion binding"/>
    <property type="evidence" value="ECO:0007669"/>
    <property type="project" value="InterPro"/>
</dbReference>